<accession>A0A368N0F4</accession>
<dbReference type="Proteomes" id="UP000252172">
    <property type="component" value="Unassembled WGS sequence"/>
</dbReference>
<dbReference type="InterPro" id="IPR025245">
    <property type="entry name" value="DUF4197"/>
</dbReference>
<dbReference type="OrthoDB" id="1273409at2"/>
<dbReference type="RefSeq" id="WP_114303701.1">
    <property type="nucleotide sequence ID" value="NZ_QPIE01000004.1"/>
</dbReference>
<dbReference type="AlphaFoldDB" id="A0A368N0F4"/>
<dbReference type="EMBL" id="QPIE01000004">
    <property type="protein sequence ID" value="RCU43114.1"/>
    <property type="molecule type" value="Genomic_DNA"/>
</dbReference>
<evidence type="ECO:0000313" key="1">
    <source>
        <dbReference type="EMBL" id="RCU43114.1"/>
    </source>
</evidence>
<protein>
    <submittedName>
        <fullName evidence="1">DUF4197 family protein</fullName>
    </submittedName>
</protein>
<dbReference type="Pfam" id="PF13852">
    <property type="entry name" value="DUF4197"/>
    <property type="match status" value="1"/>
</dbReference>
<organism evidence="1 2">
    <name type="scientific">Chryseobacterium lacus</name>
    <dbReference type="NCBI Taxonomy" id="2058346"/>
    <lineage>
        <taxon>Bacteria</taxon>
        <taxon>Pseudomonadati</taxon>
        <taxon>Bacteroidota</taxon>
        <taxon>Flavobacteriia</taxon>
        <taxon>Flavobacteriales</taxon>
        <taxon>Weeksellaceae</taxon>
        <taxon>Chryseobacterium group</taxon>
        <taxon>Chryseobacterium</taxon>
    </lineage>
</organism>
<gene>
    <name evidence="1" type="ORF">DQ356_06700</name>
</gene>
<name>A0A368N0F4_9FLAO</name>
<dbReference type="PROSITE" id="PS51257">
    <property type="entry name" value="PROKAR_LIPOPROTEIN"/>
    <property type="match status" value="1"/>
</dbReference>
<evidence type="ECO:0000313" key="2">
    <source>
        <dbReference type="Proteomes" id="UP000252172"/>
    </source>
</evidence>
<reference evidence="1 2" key="1">
    <citation type="submission" date="2018-07" db="EMBL/GenBank/DDBJ databases">
        <title>Chryseobacterium lacus sp. nov., isolated from lake water.</title>
        <authorList>
            <person name="Li C.-M."/>
        </authorList>
    </citation>
    <scope>NUCLEOTIDE SEQUENCE [LARGE SCALE GENOMIC DNA]</scope>
    <source>
        <strain evidence="1 2">YLOS41</strain>
    </source>
</reference>
<comment type="caution">
    <text evidence="1">The sequence shown here is derived from an EMBL/GenBank/DDBJ whole genome shotgun (WGS) entry which is preliminary data.</text>
</comment>
<sequence>MKKIIISAALLLGSTTFITTSTQSCMTLATSSVGLSIIKQVLLGGINSAAGIFSNKQAFLQNDLIIKALPSNLRSIYNMLDSVAPGLAAQGKNYIAEAAVYTVNTSTPILRNAVNSLNANDVTRIMQGQDGIATQILREKTEQQLVQAIMPQVDAKLNEFGIVRSINMALQGTNLLGTLLGNQSSSNLGSNGLSRLASEQMVNGMFNIIEQHEKQNRASMLRAFSGAANK</sequence>
<keyword evidence="2" id="KW-1185">Reference proteome</keyword>
<proteinExistence type="predicted"/>